<reference evidence="5" key="2">
    <citation type="submission" date="2025-08" db="UniProtKB">
        <authorList>
            <consortium name="Ensembl"/>
        </authorList>
    </citation>
    <scope>IDENTIFICATION</scope>
</reference>
<dbReference type="PANTHER" id="PTHR24100">
    <property type="entry name" value="BUTYROPHILIN"/>
    <property type="match status" value="1"/>
</dbReference>
<accession>A0A669DFM0</accession>
<dbReference type="InterPro" id="IPR013783">
    <property type="entry name" value="Ig-like_fold"/>
</dbReference>
<dbReference type="InterPro" id="IPR003599">
    <property type="entry name" value="Ig_sub"/>
</dbReference>
<dbReference type="SUPFAM" id="SSF48726">
    <property type="entry name" value="Immunoglobulin"/>
    <property type="match status" value="1"/>
</dbReference>
<dbReference type="SMART" id="SM00409">
    <property type="entry name" value="IG"/>
    <property type="match status" value="1"/>
</dbReference>
<feature type="domain" description="Ig-like" evidence="4">
    <location>
        <begin position="55"/>
        <end position="165"/>
    </location>
</feature>
<evidence type="ECO:0000256" key="2">
    <source>
        <dbReference type="ARBA" id="ARBA00023136"/>
    </source>
</evidence>
<dbReference type="GO" id="GO:0001817">
    <property type="term" value="P:regulation of cytokine production"/>
    <property type="evidence" value="ECO:0007669"/>
    <property type="project" value="TreeGrafter"/>
</dbReference>
<organism evidence="5 6">
    <name type="scientific">Oreochromis niloticus</name>
    <name type="common">Nile tilapia</name>
    <name type="synonym">Tilapia nilotica</name>
    <dbReference type="NCBI Taxonomy" id="8128"/>
    <lineage>
        <taxon>Eukaryota</taxon>
        <taxon>Metazoa</taxon>
        <taxon>Chordata</taxon>
        <taxon>Craniata</taxon>
        <taxon>Vertebrata</taxon>
        <taxon>Euteleostomi</taxon>
        <taxon>Actinopterygii</taxon>
        <taxon>Neopterygii</taxon>
        <taxon>Teleostei</taxon>
        <taxon>Neoteleostei</taxon>
        <taxon>Acanthomorphata</taxon>
        <taxon>Ovalentaria</taxon>
        <taxon>Cichlomorphae</taxon>
        <taxon>Cichliformes</taxon>
        <taxon>Cichlidae</taxon>
        <taxon>African cichlids</taxon>
        <taxon>Pseudocrenilabrinae</taxon>
        <taxon>Oreochromini</taxon>
        <taxon>Oreochromis</taxon>
    </lineage>
</organism>
<dbReference type="InterPro" id="IPR003598">
    <property type="entry name" value="Ig_sub2"/>
</dbReference>
<dbReference type="PROSITE" id="PS50835">
    <property type="entry name" value="IG_LIKE"/>
    <property type="match status" value="1"/>
</dbReference>
<dbReference type="GO" id="GO:0050852">
    <property type="term" value="P:T cell receptor signaling pathway"/>
    <property type="evidence" value="ECO:0007669"/>
    <property type="project" value="TreeGrafter"/>
</dbReference>
<dbReference type="Proteomes" id="UP000005207">
    <property type="component" value="Linkage group LG3"/>
</dbReference>
<proteinExistence type="predicted"/>
<dbReference type="InterPro" id="IPR050504">
    <property type="entry name" value="IgSF_BTN/MOG"/>
</dbReference>
<dbReference type="GeneTree" id="ENSGT01120000272287"/>
<dbReference type="AlphaFoldDB" id="A0A669DFM0"/>
<sequence length="215" mass="24443">MLAFCLANCIDKLYLHNGYLRDKCPKRRQKVFFIHLLQLRPSKQLLEIAASVGRPIKVSSTAKTGPKIVAFVGETILLPCITTINSEVPTVEWTKEGLFPNTAFLYRDGCETFEMKNPVFQYRTNLIRHKLHDGNLSMVISNVQLNDSGNYRCAIRRNRKKKIITRLELFVGTLTQSVVLYLSFPPLWRSAQASHFGLGFPKDSDEGVRSAQILL</sequence>
<dbReference type="InParanoid" id="A0A669DFM0"/>
<evidence type="ECO:0000256" key="3">
    <source>
        <dbReference type="ARBA" id="ARBA00023319"/>
    </source>
</evidence>
<dbReference type="InterPro" id="IPR013106">
    <property type="entry name" value="Ig_V-set"/>
</dbReference>
<protein>
    <recommendedName>
        <fullName evidence="4">Ig-like domain-containing protein</fullName>
    </recommendedName>
</protein>
<keyword evidence="2" id="KW-0472">Membrane</keyword>
<dbReference type="SMART" id="SM00408">
    <property type="entry name" value="IGc2"/>
    <property type="match status" value="1"/>
</dbReference>
<evidence type="ECO:0000313" key="5">
    <source>
        <dbReference type="Ensembl" id="ENSONIP00000058338.1"/>
    </source>
</evidence>
<comment type="subcellular location">
    <subcellularLocation>
        <location evidence="1">Membrane</location>
    </subcellularLocation>
</comment>
<evidence type="ECO:0000259" key="4">
    <source>
        <dbReference type="PROSITE" id="PS50835"/>
    </source>
</evidence>
<dbReference type="GO" id="GO:0005102">
    <property type="term" value="F:signaling receptor binding"/>
    <property type="evidence" value="ECO:0007669"/>
    <property type="project" value="TreeGrafter"/>
</dbReference>
<dbReference type="Pfam" id="PF07686">
    <property type="entry name" value="V-set"/>
    <property type="match status" value="1"/>
</dbReference>
<evidence type="ECO:0000313" key="6">
    <source>
        <dbReference type="Proteomes" id="UP000005207"/>
    </source>
</evidence>
<keyword evidence="3" id="KW-0393">Immunoglobulin domain</keyword>
<dbReference type="InterPro" id="IPR036179">
    <property type="entry name" value="Ig-like_dom_sf"/>
</dbReference>
<dbReference type="Gene3D" id="2.60.40.10">
    <property type="entry name" value="Immunoglobulins"/>
    <property type="match status" value="1"/>
</dbReference>
<reference evidence="5" key="3">
    <citation type="submission" date="2025-09" db="UniProtKB">
        <authorList>
            <consortium name="Ensembl"/>
        </authorList>
    </citation>
    <scope>IDENTIFICATION</scope>
</reference>
<evidence type="ECO:0000256" key="1">
    <source>
        <dbReference type="ARBA" id="ARBA00004370"/>
    </source>
</evidence>
<dbReference type="GO" id="GO:0009897">
    <property type="term" value="C:external side of plasma membrane"/>
    <property type="evidence" value="ECO:0007669"/>
    <property type="project" value="TreeGrafter"/>
</dbReference>
<name>A0A669DFM0_ORENI</name>
<keyword evidence="6" id="KW-1185">Reference proteome</keyword>
<dbReference type="OMA" id="FCLANCI"/>
<dbReference type="InterPro" id="IPR007110">
    <property type="entry name" value="Ig-like_dom"/>
</dbReference>
<dbReference type="PANTHER" id="PTHR24100:SF151">
    <property type="entry name" value="ICOS LIGAND"/>
    <property type="match status" value="1"/>
</dbReference>
<dbReference type="Ensembl" id="ENSONIT00000038784.1">
    <property type="protein sequence ID" value="ENSONIP00000058338.1"/>
    <property type="gene ID" value="ENSONIG00000040701.1"/>
</dbReference>
<reference evidence="6" key="1">
    <citation type="submission" date="2012-01" db="EMBL/GenBank/DDBJ databases">
        <title>The Genome Sequence of Oreochromis niloticus (Nile Tilapia).</title>
        <authorList>
            <consortium name="Broad Institute Genome Assembly Team"/>
            <consortium name="Broad Institute Sequencing Platform"/>
            <person name="Di Palma F."/>
            <person name="Johnson J."/>
            <person name="Lander E.S."/>
            <person name="Lindblad-Toh K."/>
        </authorList>
    </citation>
    <scope>NUCLEOTIDE SEQUENCE [LARGE SCALE GENOMIC DNA]</scope>
</reference>